<dbReference type="NCBIfam" id="NF002301">
    <property type="entry name" value="PRK01222.2-1"/>
    <property type="match status" value="1"/>
</dbReference>
<name>A0ABT9YDK8_9BACI</name>
<dbReference type="Gene3D" id="3.20.20.70">
    <property type="entry name" value="Aldolase class I"/>
    <property type="match status" value="1"/>
</dbReference>
<keyword evidence="5 9" id="KW-0028">Amino-acid biosynthesis</keyword>
<dbReference type="EC" id="5.3.1.24" evidence="3 9"/>
<evidence type="ECO:0000256" key="3">
    <source>
        <dbReference type="ARBA" id="ARBA00012572"/>
    </source>
</evidence>
<dbReference type="InterPro" id="IPR044643">
    <property type="entry name" value="TrpF_fam"/>
</dbReference>
<keyword evidence="12" id="KW-1185">Reference proteome</keyword>
<evidence type="ECO:0000313" key="11">
    <source>
        <dbReference type="EMBL" id="MDQ0205925.1"/>
    </source>
</evidence>
<dbReference type="PANTHER" id="PTHR42894:SF1">
    <property type="entry name" value="N-(5'-PHOSPHORIBOSYL)ANTHRANILATE ISOMERASE"/>
    <property type="match status" value="1"/>
</dbReference>
<organism evidence="11 12">
    <name type="scientific">Alkalicoccobacillus murimartini</name>
    <dbReference type="NCBI Taxonomy" id="171685"/>
    <lineage>
        <taxon>Bacteria</taxon>
        <taxon>Bacillati</taxon>
        <taxon>Bacillota</taxon>
        <taxon>Bacilli</taxon>
        <taxon>Bacillales</taxon>
        <taxon>Bacillaceae</taxon>
        <taxon>Alkalicoccobacillus</taxon>
    </lineage>
</organism>
<feature type="domain" description="N-(5'phosphoribosyl) anthranilate isomerase (PRAI)" evidence="10">
    <location>
        <begin position="6"/>
        <end position="207"/>
    </location>
</feature>
<accession>A0ABT9YDK8</accession>
<dbReference type="PANTHER" id="PTHR42894">
    <property type="entry name" value="N-(5'-PHOSPHORIBOSYL)ANTHRANILATE ISOMERASE"/>
    <property type="match status" value="1"/>
</dbReference>
<dbReference type="GO" id="GO:0004640">
    <property type="term" value="F:phosphoribosylanthranilate isomerase activity"/>
    <property type="evidence" value="ECO:0007669"/>
    <property type="project" value="UniProtKB-EC"/>
</dbReference>
<dbReference type="EMBL" id="JAUSUA010000001">
    <property type="protein sequence ID" value="MDQ0205925.1"/>
    <property type="molecule type" value="Genomic_DNA"/>
</dbReference>
<dbReference type="InterPro" id="IPR001240">
    <property type="entry name" value="PRAI_dom"/>
</dbReference>
<evidence type="ECO:0000256" key="4">
    <source>
        <dbReference type="ARBA" id="ARBA00022272"/>
    </source>
</evidence>
<comment type="caution">
    <text evidence="11">The sequence shown here is derived from an EMBL/GenBank/DDBJ whole genome shotgun (WGS) entry which is preliminary data.</text>
</comment>
<dbReference type="InterPro" id="IPR011060">
    <property type="entry name" value="RibuloseP-bd_barrel"/>
</dbReference>
<evidence type="ECO:0000256" key="7">
    <source>
        <dbReference type="ARBA" id="ARBA00023141"/>
    </source>
</evidence>
<proteinExistence type="inferred from homology"/>
<dbReference type="HAMAP" id="MF_00135">
    <property type="entry name" value="PRAI"/>
    <property type="match status" value="1"/>
</dbReference>
<evidence type="ECO:0000256" key="2">
    <source>
        <dbReference type="ARBA" id="ARBA00004664"/>
    </source>
</evidence>
<evidence type="ECO:0000259" key="10">
    <source>
        <dbReference type="Pfam" id="PF00697"/>
    </source>
</evidence>
<dbReference type="SUPFAM" id="SSF51366">
    <property type="entry name" value="Ribulose-phoshate binding barrel"/>
    <property type="match status" value="1"/>
</dbReference>
<evidence type="ECO:0000256" key="8">
    <source>
        <dbReference type="ARBA" id="ARBA00023235"/>
    </source>
</evidence>
<evidence type="ECO:0000256" key="5">
    <source>
        <dbReference type="ARBA" id="ARBA00022605"/>
    </source>
</evidence>
<evidence type="ECO:0000256" key="1">
    <source>
        <dbReference type="ARBA" id="ARBA00001164"/>
    </source>
</evidence>
<keyword evidence="8 9" id="KW-0413">Isomerase</keyword>
<sequence>MRPLLKYCGNKSEADLAVTVASEADYLGFVFVPGTKREVDPDHVKAWLDRNPVSDKKLVALFVNEQSATIHDICKKLPIDVIQCHGNESPEFVTEIKRTTGKKVWKVIHHHSEGMVEMRRYDAIADGYIIDAKVEGQWGGTGKTFDWDCIPAYIKEGKRQSVPVFIAGGVDASNIQKLSDYDPDGIDLSSGIEIDGTKSQQAIKRLEKELYRRDNSIS</sequence>
<evidence type="ECO:0000256" key="9">
    <source>
        <dbReference type="HAMAP-Rule" id="MF_00135"/>
    </source>
</evidence>
<keyword evidence="6 9" id="KW-0822">Tryptophan biosynthesis</keyword>
<comment type="similarity">
    <text evidence="9">Belongs to the TrpF family.</text>
</comment>
<dbReference type="InterPro" id="IPR013785">
    <property type="entry name" value="Aldolase_TIM"/>
</dbReference>
<evidence type="ECO:0000313" key="12">
    <source>
        <dbReference type="Proteomes" id="UP001225034"/>
    </source>
</evidence>
<keyword evidence="7 9" id="KW-0057">Aromatic amino acid biosynthesis</keyword>
<gene>
    <name evidence="9" type="primary">trpF</name>
    <name evidence="11" type="ORF">J2S05_000699</name>
</gene>
<dbReference type="CDD" id="cd00405">
    <property type="entry name" value="PRAI"/>
    <property type="match status" value="1"/>
</dbReference>
<protein>
    <recommendedName>
        <fullName evidence="4 9">N-(5'-phosphoribosyl)anthranilate isomerase</fullName>
        <shortName evidence="9">PRAI</shortName>
        <ecNumber evidence="3 9">5.3.1.24</ecNumber>
    </recommendedName>
</protein>
<dbReference type="Pfam" id="PF00697">
    <property type="entry name" value="PRAI"/>
    <property type="match status" value="1"/>
</dbReference>
<comment type="pathway">
    <text evidence="2 9">Amino-acid biosynthesis; L-tryptophan biosynthesis; L-tryptophan from chorismate: step 3/5.</text>
</comment>
<dbReference type="Proteomes" id="UP001225034">
    <property type="component" value="Unassembled WGS sequence"/>
</dbReference>
<reference evidence="11 12" key="1">
    <citation type="submission" date="2023-07" db="EMBL/GenBank/DDBJ databases">
        <title>Genomic Encyclopedia of Type Strains, Phase IV (KMG-IV): sequencing the most valuable type-strain genomes for metagenomic binning, comparative biology and taxonomic classification.</title>
        <authorList>
            <person name="Goeker M."/>
        </authorList>
    </citation>
    <scope>NUCLEOTIDE SEQUENCE [LARGE SCALE GENOMIC DNA]</scope>
    <source>
        <strain evidence="11 12">DSM 19154</strain>
    </source>
</reference>
<evidence type="ECO:0000256" key="6">
    <source>
        <dbReference type="ARBA" id="ARBA00022822"/>
    </source>
</evidence>
<comment type="catalytic activity">
    <reaction evidence="1 9">
        <text>N-(5-phospho-beta-D-ribosyl)anthranilate = 1-(2-carboxyphenylamino)-1-deoxy-D-ribulose 5-phosphate</text>
        <dbReference type="Rhea" id="RHEA:21540"/>
        <dbReference type="ChEBI" id="CHEBI:18277"/>
        <dbReference type="ChEBI" id="CHEBI:58613"/>
        <dbReference type="EC" id="5.3.1.24"/>
    </reaction>
</comment>